<sequence length="126" mass="13616">MEAQLVIPKSDSSIARCCEYVSEMKGATCPCCKTSMYTEALIVNQPKSVGSVAEVGSVGVTYSVMDDLTVVPMSKLSSITLLINKFQINDLASLEEKTVSVSLDEELKLLEASLQSKTVLTDVFLK</sequence>
<gene>
    <name evidence="1" type="ORF">LUZ61_012497</name>
</gene>
<evidence type="ECO:0000313" key="1">
    <source>
        <dbReference type="EMBL" id="KAJ3708792.1"/>
    </source>
</evidence>
<dbReference type="EMBL" id="JAMRDG010000001">
    <property type="protein sequence ID" value="KAJ3708792.1"/>
    <property type="molecule type" value="Genomic_DNA"/>
</dbReference>
<dbReference type="PANTHER" id="PTHR33103">
    <property type="entry name" value="OS01G0153900 PROTEIN"/>
    <property type="match status" value="1"/>
</dbReference>
<dbReference type="PANTHER" id="PTHR33103:SF19">
    <property type="entry name" value="OS09G0544700 PROTEIN"/>
    <property type="match status" value="1"/>
</dbReference>
<name>A0AAD6F173_9POAL</name>
<comment type="caution">
    <text evidence="1">The sequence shown here is derived from an EMBL/GenBank/DDBJ whole genome shotgun (WGS) entry which is preliminary data.</text>
</comment>
<proteinExistence type="predicted"/>
<organism evidence="1 2">
    <name type="scientific">Rhynchospora tenuis</name>
    <dbReference type="NCBI Taxonomy" id="198213"/>
    <lineage>
        <taxon>Eukaryota</taxon>
        <taxon>Viridiplantae</taxon>
        <taxon>Streptophyta</taxon>
        <taxon>Embryophyta</taxon>
        <taxon>Tracheophyta</taxon>
        <taxon>Spermatophyta</taxon>
        <taxon>Magnoliopsida</taxon>
        <taxon>Liliopsida</taxon>
        <taxon>Poales</taxon>
        <taxon>Cyperaceae</taxon>
        <taxon>Cyperoideae</taxon>
        <taxon>Rhynchosporeae</taxon>
        <taxon>Rhynchospora</taxon>
    </lineage>
</organism>
<reference evidence="1 2" key="1">
    <citation type="journal article" date="2022" name="Cell">
        <title>Repeat-based holocentromeres influence genome architecture and karyotype evolution.</title>
        <authorList>
            <person name="Hofstatter P.G."/>
            <person name="Thangavel G."/>
            <person name="Lux T."/>
            <person name="Neumann P."/>
            <person name="Vondrak T."/>
            <person name="Novak P."/>
            <person name="Zhang M."/>
            <person name="Costa L."/>
            <person name="Castellani M."/>
            <person name="Scott A."/>
            <person name="Toegelov H."/>
            <person name="Fuchs J."/>
            <person name="Mata-Sucre Y."/>
            <person name="Dias Y."/>
            <person name="Vanzela A.L.L."/>
            <person name="Huettel B."/>
            <person name="Almeida C.C.S."/>
            <person name="Simkova H."/>
            <person name="Souza G."/>
            <person name="Pedrosa-Harand A."/>
            <person name="Macas J."/>
            <person name="Mayer K.F.X."/>
            <person name="Houben A."/>
            <person name="Marques A."/>
        </authorList>
    </citation>
    <scope>NUCLEOTIDE SEQUENCE [LARGE SCALE GENOMIC DNA]</scope>
    <source>
        <strain evidence="1">RhyTen1mFocal</strain>
    </source>
</reference>
<protein>
    <submittedName>
        <fullName evidence="1">Uncharacterized protein</fullName>
    </submittedName>
</protein>
<accession>A0AAD6F173</accession>
<dbReference type="Pfam" id="PF05056">
    <property type="entry name" value="DUF674"/>
    <property type="match status" value="1"/>
</dbReference>
<dbReference type="AlphaFoldDB" id="A0AAD6F173"/>
<keyword evidence="2" id="KW-1185">Reference proteome</keyword>
<dbReference type="Proteomes" id="UP001210211">
    <property type="component" value="Unassembled WGS sequence"/>
</dbReference>
<evidence type="ECO:0000313" key="2">
    <source>
        <dbReference type="Proteomes" id="UP001210211"/>
    </source>
</evidence>
<dbReference type="InterPro" id="IPR007750">
    <property type="entry name" value="DUF674"/>
</dbReference>